<dbReference type="AlphaFoldDB" id="A0A1G9I077"/>
<keyword evidence="1" id="KW-0812">Transmembrane</keyword>
<dbReference type="Proteomes" id="UP000199682">
    <property type="component" value="Unassembled WGS sequence"/>
</dbReference>
<sequence>MGSKPKECCCVEVHRTVRLALVLAGALVLQGFALLGQSGYPLVA</sequence>
<evidence type="ECO:0000313" key="3">
    <source>
        <dbReference type="Proteomes" id="UP000199682"/>
    </source>
</evidence>
<keyword evidence="1" id="KW-1133">Transmembrane helix</keyword>
<name>A0A1G9I077_9PSEU</name>
<accession>A0A1G9I077</accession>
<organism evidence="2 3">
    <name type="scientific">Lentzea albidocapillata subsp. violacea</name>
    <dbReference type="NCBI Taxonomy" id="128104"/>
    <lineage>
        <taxon>Bacteria</taxon>
        <taxon>Bacillati</taxon>
        <taxon>Actinomycetota</taxon>
        <taxon>Actinomycetes</taxon>
        <taxon>Pseudonocardiales</taxon>
        <taxon>Pseudonocardiaceae</taxon>
        <taxon>Lentzea</taxon>
    </lineage>
</organism>
<reference evidence="3" key="1">
    <citation type="submission" date="2016-10" db="EMBL/GenBank/DDBJ databases">
        <authorList>
            <person name="Varghese N."/>
            <person name="Submissions S."/>
        </authorList>
    </citation>
    <scope>NUCLEOTIDE SEQUENCE [LARGE SCALE GENOMIC DNA]</scope>
    <source>
        <strain evidence="3">DSM 44796</strain>
    </source>
</reference>
<evidence type="ECO:0000256" key="1">
    <source>
        <dbReference type="SAM" id="Phobius"/>
    </source>
</evidence>
<dbReference type="RefSeq" id="WP_256334846.1">
    <property type="nucleotide sequence ID" value="NZ_FNET01000009.1"/>
</dbReference>
<feature type="transmembrane region" description="Helical" evidence="1">
    <location>
        <begin position="20"/>
        <end position="40"/>
    </location>
</feature>
<keyword evidence="1" id="KW-0472">Membrane</keyword>
<dbReference type="EMBL" id="FNET01000009">
    <property type="protein sequence ID" value="SDL18512.1"/>
    <property type="molecule type" value="Genomic_DNA"/>
</dbReference>
<proteinExistence type="predicted"/>
<evidence type="ECO:0000313" key="2">
    <source>
        <dbReference type="EMBL" id="SDL18512.1"/>
    </source>
</evidence>
<protein>
    <submittedName>
        <fullName evidence="2">Uncharacterized protein</fullName>
    </submittedName>
</protein>
<gene>
    <name evidence="2" type="ORF">SAMN04488074_109222</name>
</gene>